<sequence>MGKLLVAERLFLGLTNAVFLFFGAALTIFGFLLQFVEAFNSYYSNTIISLETSLSAAGFSTRTLDFSLSEFAGYLPVALMVSGVLICIISFLGILGATREITWVLLTYGVILIVLMITQIITLSIFYFQPELFTDPIKDSLKSKIKSDYKGLNGTNSVSIGWNFAHQKFSCCGVDSYHDFMGATKWVRFYTDMNVVLGTPISCCRTLPTSKDFTCARHPLSGTTNNFHKGCFNEMWNMVVGNLAVTVPILSVCLLIQIIFIIITIAILYANKNGDMKDEYKKFKPSSDESFLDISTWKTKL</sequence>
<proteinExistence type="inferred from homology"/>
<dbReference type="InterPro" id="IPR000301">
    <property type="entry name" value="Tetraspanin_animals"/>
</dbReference>
<dbReference type="Pfam" id="PF00335">
    <property type="entry name" value="Tetraspanin"/>
    <property type="match status" value="1"/>
</dbReference>
<dbReference type="PANTHER" id="PTHR19282">
    <property type="entry name" value="TETRASPANIN"/>
    <property type="match status" value="1"/>
</dbReference>
<evidence type="ECO:0000313" key="7">
    <source>
        <dbReference type="EMBL" id="VDI43326.1"/>
    </source>
</evidence>
<feature type="transmembrane region" description="Helical" evidence="6">
    <location>
        <begin position="243"/>
        <end position="270"/>
    </location>
</feature>
<comment type="similarity">
    <text evidence="2 6">Belongs to the tetraspanin (TM4SF) family.</text>
</comment>
<dbReference type="EMBL" id="UYJE01006136">
    <property type="protein sequence ID" value="VDI43326.1"/>
    <property type="molecule type" value="Genomic_DNA"/>
</dbReference>
<evidence type="ECO:0000256" key="6">
    <source>
        <dbReference type="RuleBase" id="RU361218"/>
    </source>
</evidence>
<keyword evidence="4 6" id="KW-1133">Transmembrane helix</keyword>
<dbReference type="Proteomes" id="UP000596742">
    <property type="component" value="Unassembled WGS sequence"/>
</dbReference>
<dbReference type="PIRSF" id="PIRSF002419">
    <property type="entry name" value="Tetraspanin"/>
    <property type="match status" value="1"/>
</dbReference>
<dbReference type="InterPro" id="IPR008952">
    <property type="entry name" value="Tetraspanin_EC2_sf"/>
</dbReference>
<keyword evidence="5 6" id="KW-0472">Membrane</keyword>
<evidence type="ECO:0000256" key="2">
    <source>
        <dbReference type="ARBA" id="ARBA00006840"/>
    </source>
</evidence>
<dbReference type="Gene3D" id="1.10.1450.10">
    <property type="entry name" value="Tetraspanin"/>
    <property type="match status" value="1"/>
</dbReference>
<comment type="caution">
    <text evidence="7">The sequence shown here is derived from an EMBL/GenBank/DDBJ whole genome shotgun (WGS) entry which is preliminary data.</text>
</comment>
<comment type="subcellular location">
    <subcellularLocation>
        <location evidence="1 6">Membrane</location>
        <topology evidence="1 6">Multi-pass membrane protein</topology>
    </subcellularLocation>
</comment>
<feature type="transmembrane region" description="Helical" evidence="6">
    <location>
        <begin position="71"/>
        <end position="96"/>
    </location>
</feature>
<keyword evidence="8" id="KW-1185">Reference proteome</keyword>
<feature type="transmembrane region" description="Helical" evidence="6">
    <location>
        <begin position="12"/>
        <end position="36"/>
    </location>
</feature>
<organism evidence="7 8">
    <name type="scientific">Mytilus galloprovincialis</name>
    <name type="common">Mediterranean mussel</name>
    <dbReference type="NCBI Taxonomy" id="29158"/>
    <lineage>
        <taxon>Eukaryota</taxon>
        <taxon>Metazoa</taxon>
        <taxon>Spiralia</taxon>
        <taxon>Lophotrochozoa</taxon>
        <taxon>Mollusca</taxon>
        <taxon>Bivalvia</taxon>
        <taxon>Autobranchia</taxon>
        <taxon>Pteriomorphia</taxon>
        <taxon>Mytilida</taxon>
        <taxon>Mytiloidea</taxon>
        <taxon>Mytilidae</taxon>
        <taxon>Mytilinae</taxon>
        <taxon>Mytilus</taxon>
    </lineage>
</organism>
<evidence type="ECO:0000256" key="4">
    <source>
        <dbReference type="ARBA" id="ARBA00022989"/>
    </source>
</evidence>
<dbReference type="InterPro" id="IPR018499">
    <property type="entry name" value="Tetraspanin/Peripherin"/>
</dbReference>
<evidence type="ECO:0000256" key="1">
    <source>
        <dbReference type="ARBA" id="ARBA00004141"/>
    </source>
</evidence>
<reference evidence="7" key="1">
    <citation type="submission" date="2018-11" db="EMBL/GenBank/DDBJ databases">
        <authorList>
            <person name="Alioto T."/>
            <person name="Alioto T."/>
        </authorList>
    </citation>
    <scope>NUCLEOTIDE SEQUENCE</scope>
</reference>
<evidence type="ECO:0000313" key="8">
    <source>
        <dbReference type="Proteomes" id="UP000596742"/>
    </source>
</evidence>
<dbReference type="CDD" id="cd03156">
    <property type="entry name" value="uroplakin_I_like_LEL"/>
    <property type="match status" value="1"/>
</dbReference>
<dbReference type="GO" id="GO:0016020">
    <property type="term" value="C:membrane"/>
    <property type="evidence" value="ECO:0007669"/>
    <property type="project" value="UniProtKB-SubCell"/>
</dbReference>
<dbReference type="AlphaFoldDB" id="A0A8B6F579"/>
<protein>
    <recommendedName>
        <fullName evidence="6">Tetraspanin</fullName>
    </recommendedName>
</protein>
<keyword evidence="3 6" id="KW-0812">Transmembrane</keyword>
<evidence type="ECO:0000256" key="3">
    <source>
        <dbReference type="ARBA" id="ARBA00022692"/>
    </source>
</evidence>
<name>A0A8B6F579_MYTGA</name>
<dbReference type="SUPFAM" id="SSF48652">
    <property type="entry name" value="Tetraspanin"/>
    <property type="match status" value="1"/>
</dbReference>
<gene>
    <name evidence="7" type="ORF">MGAL_10B007811</name>
</gene>
<dbReference type="OrthoDB" id="6279736at2759"/>
<evidence type="ECO:0000256" key="5">
    <source>
        <dbReference type="ARBA" id="ARBA00023136"/>
    </source>
</evidence>
<accession>A0A8B6F579</accession>
<feature type="transmembrane region" description="Helical" evidence="6">
    <location>
        <begin position="103"/>
        <end position="128"/>
    </location>
</feature>